<dbReference type="Proteomes" id="UP001229421">
    <property type="component" value="Unassembled WGS sequence"/>
</dbReference>
<dbReference type="EMBL" id="JAUHHV010000008">
    <property type="protein sequence ID" value="KAK1416058.1"/>
    <property type="molecule type" value="Genomic_DNA"/>
</dbReference>
<organism evidence="1 2">
    <name type="scientific">Tagetes erecta</name>
    <name type="common">African marigold</name>
    <dbReference type="NCBI Taxonomy" id="13708"/>
    <lineage>
        <taxon>Eukaryota</taxon>
        <taxon>Viridiplantae</taxon>
        <taxon>Streptophyta</taxon>
        <taxon>Embryophyta</taxon>
        <taxon>Tracheophyta</taxon>
        <taxon>Spermatophyta</taxon>
        <taxon>Magnoliopsida</taxon>
        <taxon>eudicotyledons</taxon>
        <taxon>Gunneridae</taxon>
        <taxon>Pentapetalae</taxon>
        <taxon>asterids</taxon>
        <taxon>campanulids</taxon>
        <taxon>Asterales</taxon>
        <taxon>Asteraceae</taxon>
        <taxon>Asteroideae</taxon>
        <taxon>Heliantheae alliance</taxon>
        <taxon>Tageteae</taxon>
        <taxon>Tagetes</taxon>
    </lineage>
</organism>
<accession>A0AAD8NPP8</accession>
<keyword evidence="2" id="KW-1185">Reference proteome</keyword>
<gene>
    <name evidence="1" type="ORF">QVD17_31846</name>
</gene>
<proteinExistence type="predicted"/>
<protein>
    <submittedName>
        <fullName evidence="1">Uncharacterized protein</fullName>
    </submittedName>
</protein>
<dbReference type="AlphaFoldDB" id="A0AAD8NPP8"/>
<evidence type="ECO:0000313" key="2">
    <source>
        <dbReference type="Proteomes" id="UP001229421"/>
    </source>
</evidence>
<comment type="caution">
    <text evidence="1">The sequence shown here is derived from an EMBL/GenBank/DDBJ whole genome shotgun (WGS) entry which is preliminary data.</text>
</comment>
<name>A0AAD8NPP8_TARER</name>
<evidence type="ECO:0000313" key="1">
    <source>
        <dbReference type="EMBL" id="KAK1416058.1"/>
    </source>
</evidence>
<reference evidence="1" key="1">
    <citation type="journal article" date="2023" name="bioRxiv">
        <title>Improved chromosome-level genome assembly for marigold (Tagetes erecta).</title>
        <authorList>
            <person name="Jiang F."/>
            <person name="Yuan L."/>
            <person name="Wang S."/>
            <person name="Wang H."/>
            <person name="Xu D."/>
            <person name="Wang A."/>
            <person name="Fan W."/>
        </authorList>
    </citation>
    <scope>NUCLEOTIDE SEQUENCE</scope>
    <source>
        <strain evidence="1">WSJ</strain>
        <tissue evidence="1">Leaf</tissue>
    </source>
</reference>
<sequence length="112" mass="12927">MASASPQSSTFTRSLIRISVYPSIFTHRQQTSFTTSTFFRYHGPPSMSCCSAGHDNEKQRLERQLEPSLKKISDVNYKSLFGRRKLCRRIFFESKRVQNILLLNVITFVCGN</sequence>